<evidence type="ECO:0000313" key="3">
    <source>
        <dbReference type="Proteomes" id="UP000308671"/>
    </source>
</evidence>
<protein>
    <submittedName>
        <fullName evidence="2">Uncharacterized protein</fullName>
    </submittedName>
</protein>
<comment type="caution">
    <text evidence="2">The sequence shown here is derived from an EMBL/GenBank/DDBJ whole genome shotgun (WGS) entry which is preliminary data.</text>
</comment>
<evidence type="ECO:0000313" key="2">
    <source>
        <dbReference type="EMBL" id="THV43889.1"/>
    </source>
</evidence>
<dbReference type="AlphaFoldDB" id="A0A4S8QR14"/>
<feature type="region of interest" description="Disordered" evidence="1">
    <location>
        <begin position="53"/>
        <end position="79"/>
    </location>
</feature>
<dbReference type="OrthoDB" id="3489662at2759"/>
<sequence length="79" mass="9012">MRCDKPDSIGKDRPRSQWDAVRCAVRYTEDFVAALGIIGQFISFVISNKVPGREPIPTPTTDLKRGKRQKKKSMEMRMA</sequence>
<dbReference type="Proteomes" id="UP000308671">
    <property type="component" value="Unassembled WGS sequence"/>
</dbReference>
<organism evidence="2 3">
    <name type="scientific">Botrytis galanthina</name>
    <dbReference type="NCBI Taxonomy" id="278940"/>
    <lineage>
        <taxon>Eukaryota</taxon>
        <taxon>Fungi</taxon>
        <taxon>Dikarya</taxon>
        <taxon>Ascomycota</taxon>
        <taxon>Pezizomycotina</taxon>
        <taxon>Leotiomycetes</taxon>
        <taxon>Helotiales</taxon>
        <taxon>Sclerotiniaceae</taxon>
        <taxon>Botrytis</taxon>
    </lineage>
</organism>
<evidence type="ECO:0000256" key="1">
    <source>
        <dbReference type="SAM" id="MobiDB-lite"/>
    </source>
</evidence>
<gene>
    <name evidence="2" type="ORF">BGAL_0829g00020</name>
</gene>
<accession>A0A4S8QR14</accession>
<dbReference type="EMBL" id="PQXL01000824">
    <property type="protein sequence ID" value="THV43889.1"/>
    <property type="molecule type" value="Genomic_DNA"/>
</dbReference>
<proteinExistence type="predicted"/>
<keyword evidence="3" id="KW-1185">Reference proteome</keyword>
<name>A0A4S8QR14_9HELO</name>
<reference evidence="2 3" key="1">
    <citation type="submission" date="2017-12" db="EMBL/GenBank/DDBJ databases">
        <title>Comparative genomics of Botrytis spp.</title>
        <authorList>
            <person name="Valero-Jimenez C.A."/>
            <person name="Tapia P."/>
            <person name="Veloso J."/>
            <person name="Silva-Moreno E."/>
            <person name="Staats M."/>
            <person name="Valdes J.H."/>
            <person name="Van Kan J.A.L."/>
        </authorList>
    </citation>
    <scope>NUCLEOTIDE SEQUENCE [LARGE SCALE GENOMIC DNA]</scope>
    <source>
        <strain evidence="2 3">MUCL435</strain>
    </source>
</reference>